<comment type="caution">
    <text evidence="3">The sequence shown here is derived from an EMBL/GenBank/DDBJ whole genome shotgun (WGS) entry which is preliminary data.</text>
</comment>
<reference evidence="4" key="1">
    <citation type="journal article" date="2019" name="Int. J. Syst. Evol. Microbiol.">
        <title>The Global Catalogue of Microorganisms (GCM) 10K type strain sequencing project: providing services to taxonomists for standard genome sequencing and annotation.</title>
        <authorList>
            <consortium name="The Broad Institute Genomics Platform"/>
            <consortium name="The Broad Institute Genome Sequencing Center for Infectious Disease"/>
            <person name="Wu L."/>
            <person name="Ma J."/>
        </authorList>
    </citation>
    <scope>NUCLEOTIDE SEQUENCE [LARGE SCALE GENOMIC DNA]</scope>
    <source>
        <strain evidence="4">JCM 14560</strain>
    </source>
</reference>
<evidence type="ECO:0000256" key="2">
    <source>
        <dbReference type="SAM" id="Phobius"/>
    </source>
</evidence>
<protein>
    <submittedName>
        <fullName evidence="3">DUF4307 domain-containing protein</fullName>
    </submittedName>
</protein>
<gene>
    <name evidence="3" type="ORF">GCM10009760_43590</name>
</gene>
<evidence type="ECO:0000256" key="1">
    <source>
        <dbReference type="SAM" id="MobiDB-lite"/>
    </source>
</evidence>
<dbReference type="InterPro" id="IPR025443">
    <property type="entry name" value="DUF4307"/>
</dbReference>
<dbReference type="Pfam" id="PF14155">
    <property type="entry name" value="DUF4307"/>
    <property type="match status" value="1"/>
</dbReference>
<name>A0ABP5LQT9_9ACTN</name>
<organism evidence="3 4">
    <name type="scientific">Kitasatospora kazusensis</name>
    <dbReference type="NCBI Taxonomy" id="407974"/>
    <lineage>
        <taxon>Bacteria</taxon>
        <taxon>Bacillati</taxon>
        <taxon>Actinomycetota</taxon>
        <taxon>Actinomycetes</taxon>
        <taxon>Kitasatosporales</taxon>
        <taxon>Streptomycetaceae</taxon>
        <taxon>Kitasatospora</taxon>
    </lineage>
</organism>
<dbReference type="EMBL" id="BAAANT010000027">
    <property type="protein sequence ID" value="GAA2149895.1"/>
    <property type="molecule type" value="Genomic_DNA"/>
</dbReference>
<accession>A0ABP5LQT9</accession>
<feature type="transmembrane region" description="Helical" evidence="2">
    <location>
        <begin position="37"/>
        <end position="59"/>
    </location>
</feature>
<dbReference type="RefSeq" id="WP_344467581.1">
    <property type="nucleotide sequence ID" value="NZ_BAAANT010000027.1"/>
</dbReference>
<sequence>MDSGTTSSPASSPATPGLPEGRYGRRGDRDADRRLKLVGAVCAVLCLGLIAWLGGSYLVRETRMNGSVLAFQVASDTAVQVHLSVSKTDGTAGVCTIRSQAPDGSVVGLSDFPVPASGSSYDRILTLKTTSRGTTAELMSCTPAK</sequence>
<feature type="region of interest" description="Disordered" evidence="1">
    <location>
        <begin position="1"/>
        <end position="27"/>
    </location>
</feature>
<evidence type="ECO:0000313" key="3">
    <source>
        <dbReference type="EMBL" id="GAA2149895.1"/>
    </source>
</evidence>
<feature type="compositionally biased region" description="Low complexity" evidence="1">
    <location>
        <begin position="1"/>
        <end position="17"/>
    </location>
</feature>
<proteinExistence type="predicted"/>
<evidence type="ECO:0000313" key="4">
    <source>
        <dbReference type="Proteomes" id="UP001422759"/>
    </source>
</evidence>
<keyword evidence="4" id="KW-1185">Reference proteome</keyword>
<keyword evidence="2" id="KW-1133">Transmembrane helix</keyword>
<dbReference type="Proteomes" id="UP001422759">
    <property type="component" value="Unassembled WGS sequence"/>
</dbReference>
<keyword evidence="2" id="KW-0812">Transmembrane</keyword>
<keyword evidence="2" id="KW-0472">Membrane</keyword>